<name>A0A8J5XF93_DIALT</name>
<evidence type="ECO:0000259" key="8">
    <source>
        <dbReference type="Pfam" id="PF22528"/>
    </source>
</evidence>
<evidence type="ECO:0000256" key="5">
    <source>
        <dbReference type="ARBA" id="ARBA00049303"/>
    </source>
</evidence>
<comment type="catalytic activity">
    <reaction evidence="5">
        <text>L-arginyl-[protein] + S-adenosyl-L-methionine = N(omega)-methyl-L-arginyl-[protein] + S-adenosyl-L-homocysteine + H(+)</text>
        <dbReference type="Rhea" id="RHEA:48100"/>
        <dbReference type="Rhea" id="RHEA-COMP:10532"/>
        <dbReference type="Rhea" id="RHEA-COMP:11990"/>
        <dbReference type="ChEBI" id="CHEBI:15378"/>
        <dbReference type="ChEBI" id="CHEBI:29965"/>
        <dbReference type="ChEBI" id="CHEBI:57856"/>
        <dbReference type="ChEBI" id="CHEBI:59789"/>
        <dbReference type="ChEBI" id="CHEBI:65280"/>
    </reaction>
    <physiologicalReaction direction="left-to-right" evidence="5">
        <dbReference type="Rhea" id="RHEA:48101"/>
    </physiologicalReaction>
</comment>
<evidence type="ECO:0000259" key="7">
    <source>
        <dbReference type="Pfam" id="PF13649"/>
    </source>
</evidence>
<dbReference type="FunFam" id="3.40.50.150:FF:000003">
    <property type="entry name" value="Blast:Protein arginine N-methyltransferase 1"/>
    <property type="match status" value="1"/>
</dbReference>
<dbReference type="EMBL" id="JAGTXO010000014">
    <property type="protein sequence ID" value="KAG8464026.1"/>
    <property type="molecule type" value="Genomic_DNA"/>
</dbReference>
<dbReference type="GO" id="GO:0032259">
    <property type="term" value="P:methylation"/>
    <property type="evidence" value="ECO:0007669"/>
    <property type="project" value="UniProtKB-KW"/>
</dbReference>
<dbReference type="GO" id="GO:0035242">
    <property type="term" value="F:protein-arginine omega-N asymmetric methyltransferase activity"/>
    <property type="evidence" value="ECO:0007669"/>
    <property type="project" value="UniProtKB-EC"/>
</dbReference>
<feature type="domain" description="Methyltransferase" evidence="7">
    <location>
        <begin position="81"/>
        <end position="180"/>
    </location>
</feature>
<dbReference type="InterPro" id="IPR029063">
    <property type="entry name" value="SAM-dependent_MTases_sf"/>
</dbReference>
<dbReference type="PANTHER" id="PTHR11006:SF53">
    <property type="entry name" value="PROTEIN ARGININE N-METHYLTRANSFERASE 3"/>
    <property type="match status" value="1"/>
</dbReference>
<dbReference type="PROSITE" id="PS51678">
    <property type="entry name" value="SAM_MT_PRMT"/>
    <property type="match status" value="1"/>
</dbReference>
<dbReference type="Pfam" id="PF22528">
    <property type="entry name" value="PRMT_C"/>
    <property type="match status" value="1"/>
</dbReference>
<dbReference type="InterPro" id="IPR041698">
    <property type="entry name" value="Methyltransf_25"/>
</dbReference>
<dbReference type="EC" id="2.1.1.319" evidence="1"/>
<accession>A0A8J5XF93</accession>
<keyword evidence="4 6" id="KW-0949">S-adenosyl-L-methionine</keyword>
<evidence type="ECO:0000256" key="2">
    <source>
        <dbReference type="ARBA" id="ARBA00022603"/>
    </source>
</evidence>
<reference evidence="9" key="1">
    <citation type="submission" date="2021-05" db="EMBL/GenBank/DDBJ databases">
        <title>The genome of the haptophyte Pavlova lutheri (Diacronema luteri, Pavlovales) - a model for lipid biosynthesis in eukaryotic algae.</title>
        <authorList>
            <person name="Hulatt C.J."/>
            <person name="Posewitz M.C."/>
        </authorList>
    </citation>
    <scope>NUCLEOTIDE SEQUENCE</scope>
    <source>
        <strain evidence="9">NIVA-4/92</strain>
    </source>
</reference>
<dbReference type="InterPro" id="IPR055135">
    <property type="entry name" value="PRMT_dom"/>
</dbReference>
<evidence type="ECO:0000256" key="3">
    <source>
        <dbReference type="ARBA" id="ARBA00022679"/>
    </source>
</evidence>
<dbReference type="AlphaFoldDB" id="A0A8J5XF93"/>
<evidence type="ECO:0000256" key="1">
    <source>
        <dbReference type="ARBA" id="ARBA00011925"/>
    </source>
</evidence>
<dbReference type="FunFam" id="2.70.160.11:FF:000001">
    <property type="entry name" value="Blast:Protein arginine N-methyltransferase 1"/>
    <property type="match status" value="1"/>
</dbReference>
<dbReference type="OMA" id="CTHTKVK"/>
<sequence length="363" mass="39826">MGGKKKPHTAPAAPADAMAGASAAAVPPACGVQSHLTSSDYYFNSYAHFGIHEEMLKDEVRTRAYERAILDNAHLFRGKVVLDVGCGTAILSMFAAKAGARRVIGVECSEIIEQAAAIVEANGFSDVITLVRGKVEEVSLPPGIDGVDIIISEWMGYFLLYEGMLDTVIAARDKWLKPGGLILPDRASLHLVAIEDAEYRREKLDFWDSVYGFDMSAIKRMALFEPLVDIVDPHQVCTGACTVLEVDIMTATVADLAFSARFALPLLRADFVHALVAYFDVTFSCCHKPVVMQTAPHCKPTHWKQTVFYLTQPLVASLGDAITGEIAARPNAANRRDLEIVISVDFESEKQEPVHLRSEYRLR</sequence>
<evidence type="ECO:0000256" key="4">
    <source>
        <dbReference type="ARBA" id="ARBA00022691"/>
    </source>
</evidence>
<evidence type="ECO:0000313" key="9">
    <source>
        <dbReference type="EMBL" id="KAG8464026.1"/>
    </source>
</evidence>
<dbReference type="Proteomes" id="UP000751190">
    <property type="component" value="Unassembled WGS sequence"/>
</dbReference>
<dbReference type="CDD" id="cd02440">
    <property type="entry name" value="AdoMet_MTases"/>
    <property type="match status" value="1"/>
</dbReference>
<dbReference type="InterPro" id="IPR025799">
    <property type="entry name" value="Arg_MeTrfase"/>
</dbReference>
<evidence type="ECO:0000256" key="6">
    <source>
        <dbReference type="PROSITE-ProRule" id="PRU01015"/>
    </source>
</evidence>
<keyword evidence="10" id="KW-1185">Reference proteome</keyword>
<protein>
    <recommendedName>
        <fullName evidence="1">type I protein arginine methyltransferase</fullName>
        <ecNumber evidence="1">2.1.1.319</ecNumber>
    </recommendedName>
</protein>
<dbReference type="GO" id="GO:0042054">
    <property type="term" value="F:histone methyltransferase activity"/>
    <property type="evidence" value="ECO:0007669"/>
    <property type="project" value="TreeGrafter"/>
</dbReference>
<evidence type="ECO:0000313" key="10">
    <source>
        <dbReference type="Proteomes" id="UP000751190"/>
    </source>
</evidence>
<dbReference type="SUPFAM" id="SSF53335">
    <property type="entry name" value="S-adenosyl-L-methionine-dependent methyltransferases"/>
    <property type="match status" value="1"/>
</dbReference>
<proteinExistence type="predicted"/>
<dbReference type="GO" id="GO:0005634">
    <property type="term" value="C:nucleus"/>
    <property type="evidence" value="ECO:0007669"/>
    <property type="project" value="TreeGrafter"/>
</dbReference>
<organism evidence="9 10">
    <name type="scientific">Diacronema lutheri</name>
    <name type="common">Unicellular marine alga</name>
    <name type="synonym">Monochrysis lutheri</name>
    <dbReference type="NCBI Taxonomy" id="2081491"/>
    <lineage>
        <taxon>Eukaryota</taxon>
        <taxon>Haptista</taxon>
        <taxon>Haptophyta</taxon>
        <taxon>Pavlovophyceae</taxon>
        <taxon>Pavlovales</taxon>
        <taxon>Pavlovaceae</taxon>
        <taxon>Diacronema</taxon>
    </lineage>
</organism>
<keyword evidence="3 6" id="KW-0808">Transferase</keyword>
<dbReference type="Gene3D" id="3.40.50.150">
    <property type="entry name" value="Vaccinia Virus protein VP39"/>
    <property type="match status" value="1"/>
</dbReference>
<dbReference type="Pfam" id="PF13649">
    <property type="entry name" value="Methyltransf_25"/>
    <property type="match status" value="1"/>
</dbReference>
<keyword evidence="2 6" id="KW-0489">Methyltransferase</keyword>
<gene>
    <name evidence="9" type="ORF">KFE25_000194</name>
</gene>
<dbReference type="PANTHER" id="PTHR11006">
    <property type="entry name" value="PROTEIN ARGININE N-METHYLTRANSFERASE"/>
    <property type="match status" value="1"/>
</dbReference>
<comment type="caution">
    <text evidence="9">The sequence shown here is derived from an EMBL/GenBank/DDBJ whole genome shotgun (WGS) entry which is preliminary data.</text>
</comment>
<feature type="domain" description="Protein arginine N-methyltransferase" evidence="8">
    <location>
        <begin position="185"/>
        <end position="348"/>
    </location>
</feature>
<dbReference type="OrthoDB" id="7848332at2759"/>
<dbReference type="Gene3D" id="2.70.160.11">
    <property type="entry name" value="Hnrnp arginine n-methyltransferase1"/>
    <property type="match status" value="1"/>
</dbReference>